<name>A0A285RL54_9RHOB</name>
<protein>
    <recommendedName>
        <fullName evidence="3">tRNA A-37 threonylcarbamoyl transferase component Bud32</fullName>
    </recommendedName>
</protein>
<evidence type="ECO:0000313" key="1">
    <source>
        <dbReference type="EMBL" id="SOB94846.1"/>
    </source>
</evidence>
<keyword evidence="2" id="KW-1185">Reference proteome</keyword>
<organism evidence="1 2">
    <name type="scientific">Rhodobacter maris</name>
    <dbReference type="NCBI Taxonomy" id="446682"/>
    <lineage>
        <taxon>Bacteria</taxon>
        <taxon>Pseudomonadati</taxon>
        <taxon>Pseudomonadota</taxon>
        <taxon>Alphaproteobacteria</taxon>
        <taxon>Rhodobacterales</taxon>
        <taxon>Rhodobacter group</taxon>
        <taxon>Rhodobacter</taxon>
    </lineage>
</organism>
<gene>
    <name evidence="1" type="ORF">SAMN05877831_101658</name>
</gene>
<sequence length="230" mass="26028">MSGQPGWRKRVEDVGLRLRLQKGDPRQLFEAERQAYLSLQGKHLPFPRLLDSRPGEFVLADAGPSVKAIILREGAHSVPGQAAIVAAAEALARLHRAGYSHGRPSLRDICYQDGTITFIDLEKYRPDHNNPSGHVWDLLIFFFDICIATGRLDETVLAARDAYRAADSRGIWARAERKMRHLRPVWALLRPLTWRWLSHHRDFRAIAPLCALFSRGVRPDSRLAPGGEFL</sequence>
<dbReference type="InterPro" id="IPR011009">
    <property type="entry name" value="Kinase-like_dom_sf"/>
</dbReference>
<proteinExistence type="predicted"/>
<reference evidence="2" key="1">
    <citation type="submission" date="2017-08" db="EMBL/GenBank/DDBJ databases">
        <authorList>
            <person name="Varghese N."/>
            <person name="Submissions S."/>
        </authorList>
    </citation>
    <scope>NUCLEOTIDE SEQUENCE [LARGE SCALE GENOMIC DNA]</scope>
    <source>
        <strain evidence="2">JA276</strain>
    </source>
</reference>
<dbReference type="SUPFAM" id="SSF56112">
    <property type="entry name" value="Protein kinase-like (PK-like)"/>
    <property type="match status" value="1"/>
</dbReference>
<dbReference type="Proteomes" id="UP000219111">
    <property type="component" value="Unassembled WGS sequence"/>
</dbReference>
<dbReference type="EMBL" id="OBMT01000001">
    <property type="protein sequence ID" value="SOB94846.1"/>
    <property type="molecule type" value="Genomic_DNA"/>
</dbReference>
<accession>A0A285RL54</accession>
<dbReference type="AlphaFoldDB" id="A0A285RL54"/>
<evidence type="ECO:0008006" key="3">
    <source>
        <dbReference type="Google" id="ProtNLM"/>
    </source>
</evidence>
<evidence type="ECO:0000313" key="2">
    <source>
        <dbReference type="Proteomes" id="UP000219111"/>
    </source>
</evidence>